<dbReference type="GO" id="GO:0005737">
    <property type="term" value="C:cytoplasm"/>
    <property type="evidence" value="ECO:0007669"/>
    <property type="project" value="UniProtKB-SubCell"/>
</dbReference>
<evidence type="ECO:0000256" key="4">
    <source>
        <dbReference type="ARBA" id="ARBA00022490"/>
    </source>
</evidence>
<evidence type="ECO:0000256" key="1">
    <source>
        <dbReference type="ARBA" id="ARBA00004123"/>
    </source>
</evidence>
<dbReference type="Pfam" id="PF04402">
    <property type="entry name" value="SIMPL"/>
    <property type="match status" value="1"/>
</dbReference>
<protein>
    <submittedName>
        <fullName evidence="7">Interleukin-1 receptor-associated kinase 1 binding protein 1</fullName>
    </submittedName>
</protein>
<proteinExistence type="inferred from homology"/>
<dbReference type="AlphaFoldDB" id="W5NHD3"/>
<name>W5NHD3_LEPOC</name>
<evidence type="ECO:0000256" key="3">
    <source>
        <dbReference type="ARBA" id="ARBA00005509"/>
    </source>
</evidence>
<comment type="similarity">
    <text evidence="3">Belongs to the IRAK1BP1 family.</text>
</comment>
<dbReference type="Proteomes" id="UP000018468">
    <property type="component" value="Linkage group LG1"/>
</dbReference>
<keyword evidence="8" id="KW-1185">Reference proteome</keyword>
<keyword evidence="4" id="KW-0963">Cytoplasm</keyword>
<dbReference type="Ensembl" id="ENSLOCT00000020075.1">
    <property type="protein sequence ID" value="ENSLOCP00000020042.1"/>
    <property type="gene ID" value="ENSLOCG00000016253.1"/>
</dbReference>
<feature type="region of interest" description="Disordered" evidence="6">
    <location>
        <begin position="203"/>
        <end position="226"/>
    </location>
</feature>
<dbReference type="PANTHER" id="PTHR18842:SF2">
    <property type="entry name" value="INTERLEUKIN-1 RECEPTOR-ASSOCIATED KINASE 1-BINDING PROTEIN 1"/>
    <property type="match status" value="1"/>
</dbReference>
<dbReference type="InterPro" id="IPR030312">
    <property type="entry name" value="IRAK1BP1"/>
</dbReference>
<dbReference type="HOGENOM" id="CLU_066454_0_0_1"/>
<organism evidence="7 8">
    <name type="scientific">Lepisosteus oculatus</name>
    <name type="common">Spotted gar</name>
    <dbReference type="NCBI Taxonomy" id="7918"/>
    <lineage>
        <taxon>Eukaryota</taxon>
        <taxon>Metazoa</taxon>
        <taxon>Chordata</taxon>
        <taxon>Craniata</taxon>
        <taxon>Vertebrata</taxon>
        <taxon>Euteleostomi</taxon>
        <taxon>Actinopterygii</taxon>
        <taxon>Neopterygii</taxon>
        <taxon>Holostei</taxon>
        <taxon>Semionotiformes</taxon>
        <taxon>Lepisosteidae</taxon>
        <taxon>Lepisosteus</taxon>
    </lineage>
</organism>
<dbReference type="FunCoup" id="W5NHD3">
    <property type="interactions" value="405"/>
</dbReference>
<evidence type="ECO:0000256" key="6">
    <source>
        <dbReference type="SAM" id="MobiDB-lite"/>
    </source>
</evidence>
<dbReference type="GO" id="GO:0005634">
    <property type="term" value="C:nucleus"/>
    <property type="evidence" value="ECO:0007669"/>
    <property type="project" value="UniProtKB-SubCell"/>
</dbReference>
<dbReference type="GO" id="GO:0006955">
    <property type="term" value="P:immune response"/>
    <property type="evidence" value="ECO:0007669"/>
    <property type="project" value="InterPro"/>
</dbReference>
<dbReference type="Gene3D" id="3.30.70.2970">
    <property type="entry name" value="Protein of unknown function (DUF541), domain 2"/>
    <property type="match status" value="1"/>
</dbReference>
<dbReference type="eggNOG" id="ENOG502QVHT">
    <property type="taxonomic scope" value="Eukaryota"/>
</dbReference>
<comment type="subcellular location">
    <subcellularLocation>
        <location evidence="2">Cytoplasm</location>
    </subcellularLocation>
    <subcellularLocation>
        <location evidence="1">Nucleus</location>
    </subcellularLocation>
</comment>
<dbReference type="GO" id="GO:0043123">
    <property type="term" value="P:positive regulation of canonical NF-kappaB signal transduction"/>
    <property type="evidence" value="ECO:0007669"/>
    <property type="project" value="InterPro"/>
</dbReference>
<evidence type="ECO:0000313" key="7">
    <source>
        <dbReference type="Ensembl" id="ENSLOCP00000020042.1"/>
    </source>
</evidence>
<reference evidence="7" key="3">
    <citation type="submission" date="2025-09" db="UniProtKB">
        <authorList>
            <consortium name="Ensembl"/>
        </authorList>
    </citation>
    <scope>IDENTIFICATION</scope>
</reference>
<accession>W5NHD3</accession>
<dbReference type="InParanoid" id="W5NHD3"/>
<dbReference type="PANTHER" id="PTHR18842">
    <property type="entry name" value="INTERLEUKIN-1 RECEPTOR-ASSOCIATED KINASE 1-BINDING PROTEIN 1"/>
    <property type="match status" value="1"/>
</dbReference>
<dbReference type="InterPro" id="IPR007497">
    <property type="entry name" value="SIMPL/DUF541"/>
</dbReference>
<sequence>FGAMAGSVSRVFAALAPASDFIYRDENESGRGDRRPTPRQPIPGREVQVTGSAELSAPPDRARLNLWVSSRKESVTDVKNSVSRRLDYILQVTRQHGVKEENVTVTKDIRRVENAYHMEVEVCVIFSDFVKMQNVSNLLVEKLDSSVTVCTPVFYHTTESLEKLSERRQVCLVAVENARHKAREVCRMVGQAVGRPLLIKEEDTKEWQGQTEETAEPEQHAGQQRIGSATVFVTSSVFISFEIKPKEKGRKKT</sequence>
<feature type="region of interest" description="Disordered" evidence="6">
    <location>
        <begin position="24"/>
        <end position="54"/>
    </location>
</feature>
<dbReference type="GeneTree" id="ENSGT00390000012588"/>
<dbReference type="STRING" id="7918.ENSLOCP00000020042"/>
<feature type="compositionally biased region" description="Basic and acidic residues" evidence="6">
    <location>
        <begin position="24"/>
        <end position="36"/>
    </location>
</feature>
<keyword evidence="5" id="KW-0539">Nucleus</keyword>
<evidence type="ECO:0000256" key="5">
    <source>
        <dbReference type="ARBA" id="ARBA00023242"/>
    </source>
</evidence>
<dbReference type="Bgee" id="ENSLOCG00000016253">
    <property type="expression patterns" value="Expressed in testis and 13 other cell types or tissues"/>
</dbReference>
<reference evidence="7" key="2">
    <citation type="submission" date="2025-08" db="UniProtKB">
        <authorList>
            <consortium name="Ensembl"/>
        </authorList>
    </citation>
    <scope>IDENTIFICATION</scope>
</reference>
<evidence type="ECO:0000313" key="8">
    <source>
        <dbReference type="Proteomes" id="UP000018468"/>
    </source>
</evidence>
<dbReference type="Gene3D" id="3.30.110.170">
    <property type="entry name" value="Protein of unknown function (DUF541), domain 1"/>
    <property type="match status" value="1"/>
</dbReference>
<dbReference type="OMA" id="TQTATRE"/>
<reference evidence="8" key="1">
    <citation type="submission" date="2011-12" db="EMBL/GenBank/DDBJ databases">
        <title>The Draft Genome of Lepisosteus oculatus.</title>
        <authorList>
            <consortium name="The Broad Institute Genome Assembly &amp; Analysis Group"/>
            <consortium name="Computational R&amp;D Group"/>
            <consortium name="and Sequencing Platform"/>
            <person name="Di Palma F."/>
            <person name="Alfoldi J."/>
            <person name="Johnson J."/>
            <person name="Berlin A."/>
            <person name="Gnerre S."/>
            <person name="Jaffe D."/>
            <person name="MacCallum I."/>
            <person name="Young S."/>
            <person name="Walker B.J."/>
            <person name="Lander E.S."/>
            <person name="Lindblad-Toh K."/>
        </authorList>
    </citation>
    <scope>NUCLEOTIDE SEQUENCE [LARGE SCALE GENOMIC DNA]</scope>
</reference>
<dbReference type="EMBL" id="AHAT01015764">
    <property type="status" value="NOT_ANNOTATED_CDS"/>
    <property type="molecule type" value="Genomic_DNA"/>
</dbReference>
<evidence type="ECO:0000256" key="2">
    <source>
        <dbReference type="ARBA" id="ARBA00004496"/>
    </source>
</evidence>